<protein>
    <submittedName>
        <fullName evidence="5">Alcohol dehydrogenase Adh</fullName>
        <ecNumber evidence="5">1.1.1.1</ecNumber>
    </submittedName>
</protein>
<evidence type="ECO:0000256" key="2">
    <source>
        <dbReference type="ARBA" id="ARBA00023002"/>
    </source>
</evidence>
<dbReference type="InterPro" id="IPR050129">
    <property type="entry name" value="Zn_alcohol_dh"/>
</dbReference>
<comment type="cofactor">
    <cofactor evidence="1">
        <name>Zn(2+)</name>
        <dbReference type="ChEBI" id="CHEBI:29105"/>
    </cofactor>
</comment>
<dbReference type="EC" id="1.1.1.1" evidence="5"/>
<evidence type="ECO:0000256" key="1">
    <source>
        <dbReference type="ARBA" id="ARBA00001947"/>
    </source>
</evidence>
<keyword evidence="2 5" id="KW-0560">Oxidoreductase</keyword>
<dbReference type="InterPro" id="IPR011032">
    <property type="entry name" value="GroES-like_sf"/>
</dbReference>
<dbReference type="Gene3D" id="3.90.180.10">
    <property type="entry name" value="Medium-chain alcohol dehydrogenases, catalytic domain"/>
    <property type="match status" value="1"/>
</dbReference>
<dbReference type="KEGG" id="gpo:GPOL_c25290"/>
<evidence type="ECO:0000259" key="3">
    <source>
        <dbReference type="Pfam" id="PF00107"/>
    </source>
</evidence>
<dbReference type="InterPro" id="IPR013149">
    <property type="entry name" value="ADH-like_C"/>
</dbReference>
<gene>
    <name evidence="5" type="primary">adh3</name>
    <name evidence="5" type="ordered locus">GPOL_c25290</name>
</gene>
<proteinExistence type="predicted"/>
<name>H6N4H6_GORPV</name>
<feature type="domain" description="Alcohol dehydrogenase-like C-terminal" evidence="3">
    <location>
        <begin position="193"/>
        <end position="324"/>
    </location>
</feature>
<evidence type="ECO:0000313" key="6">
    <source>
        <dbReference type="Proteomes" id="UP000009154"/>
    </source>
</evidence>
<dbReference type="eggNOG" id="COG1063">
    <property type="taxonomic scope" value="Bacteria"/>
</dbReference>
<organism evidence="5 6">
    <name type="scientific">Gordonia polyisoprenivorans (strain DSM 44266 / VH2)</name>
    <dbReference type="NCBI Taxonomy" id="1112204"/>
    <lineage>
        <taxon>Bacteria</taxon>
        <taxon>Bacillati</taxon>
        <taxon>Actinomycetota</taxon>
        <taxon>Actinomycetes</taxon>
        <taxon>Mycobacteriales</taxon>
        <taxon>Gordoniaceae</taxon>
        <taxon>Gordonia</taxon>
    </lineage>
</organism>
<keyword evidence="6" id="KW-1185">Reference proteome</keyword>
<dbReference type="RefSeq" id="WP_014360145.1">
    <property type="nucleotide sequence ID" value="NC_016906.1"/>
</dbReference>
<dbReference type="AlphaFoldDB" id="H6N4H6"/>
<dbReference type="InterPro" id="IPR036291">
    <property type="entry name" value="NAD(P)-bd_dom_sf"/>
</dbReference>
<evidence type="ECO:0000259" key="4">
    <source>
        <dbReference type="Pfam" id="PF08240"/>
    </source>
</evidence>
<dbReference type="Gene3D" id="3.40.50.720">
    <property type="entry name" value="NAD(P)-binding Rossmann-like Domain"/>
    <property type="match status" value="1"/>
</dbReference>
<dbReference type="Proteomes" id="UP000009154">
    <property type="component" value="Chromosome"/>
</dbReference>
<dbReference type="GO" id="GO:0004022">
    <property type="term" value="F:alcohol dehydrogenase (NAD+) activity"/>
    <property type="evidence" value="ECO:0007669"/>
    <property type="project" value="UniProtKB-EC"/>
</dbReference>
<reference evidence="5 6" key="1">
    <citation type="journal article" date="2012" name="Appl. Environ. Microbiol.">
        <title>Involvement of two latex-clearing proteins during rubber degradation and insights into the subsequent degradation pathway revealed by the genome sequence of Gordonia polyisoprenivorans strain VH2.</title>
        <authorList>
            <person name="Hiessl S."/>
            <person name="Schuldes J."/>
            <person name="Thurmer A."/>
            <person name="Halbsguth T."/>
            <person name="Broker D."/>
            <person name="Angelov A."/>
            <person name="Liebl W."/>
            <person name="Daniel R."/>
            <person name="Steinbuchel A."/>
        </authorList>
    </citation>
    <scope>NUCLEOTIDE SEQUENCE [LARGE SCALE GENOMIC DNA]</scope>
    <source>
        <strain evidence="6">DSM 44266 / VH2</strain>
    </source>
</reference>
<dbReference type="Pfam" id="PF00107">
    <property type="entry name" value="ADH_zinc_N"/>
    <property type="match status" value="1"/>
</dbReference>
<dbReference type="HOGENOM" id="CLU_026673_11_0_11"/>
<dbReference type="EMBL" id="CP003119">
    <property type="protein sequence ID" value="AFA73558.1"/>
    <property type="molecule type" value="Genomic_DNA"/>
</dbReference>
<feature type="domain" description="Alcohol dehydrogenase-like N-terminal" evidence="4">
    <location>
        <begin position="29"/>
        <end position="151"/>
    </location>
</feature>
<sequence>MAGSVATVLVLEGPGQLVTRDITLPALAPGQAILRVEACGLCGTDHEMFSGAMPAPLPLVPGHEVVGVIESATDEFWQSHPGLGEQARVALEVFQRCGECDPCRHGQYMLCRNHGLRDSYGNTPLDHGSGLWGGYATHLLLTADAIVHPVPTVLDPVQATLFNPLGAGIRWGVNLPSVSAGDVVVVLGPGLRGLSAVAAAADAGAKYIMLTGVGRRDAERLQLGVSLGAHAAVDIGVEDAKAHLKSDTGGLADVVVDVTAAAPAAFVQAIDLVRPGGTVVVAGTRGHHTLDSFNPDRIVLKELRVLGARGVDGAAYTYALDMLARTPALREIDHHTAPLDANEVSTLLHDMAQGAHPPLHAVVTV</sequence>
<accession>H6N4H6</accession>
<dbReference type="GeneID" id="90159573"/>
<dbReference type="SUPFAM" id="SSF51735">
    <property type="entry name" value="NAD(P)-binding Rossmann-fold domains"/>
    <property type="match status" value="1"/>
</dbReference>
<evidence type="ECO:0000313" key="5">
    <source>
        <dbReference type="EMBL" id="AFA73558.1"/>
    </source>
</evidence>
<dbReference type="STRING" id="1112204.GPOL_c25290"/>
<dbReference type="PANTHER" id="PTHR43401">
    <property type="entry name" value="L-THREONINE 3-DEHYDROGENASE"/>
    <property type="match status" value="1"/>
</dbReference>
<dbReference type="SUPFAM" id="SSF50129">
    <property type="entry name" value="GroES-like"/>
    <property type="match status" value="1"/>
</dbReference>
<dbReference type="InterPro" id="IPR013154">
    <property type="entry name" value="ADH-like_N"/>
</dbReference>
<dbReference type="Pfam" id="PF08240">
    <property type="entry name" value="ADH_N"/>
    <property type="match status" value="1"/>
</dbReference>
<dbReference type="PANTHER" id="PTHR43401:SF2">
    <property type="entry name" value="L-THREONINE 3-DEHYDROGENASE"/>
    <property type="match status" value="1"/>
</dbReference>